<evidence type="ECO:0000313" key="2">
    <source>
        <dbReference type="EMBL" id="CAG9281266.1"/>
    </source>
</evidence>
<protein>
    <submittedName>
        <fullName evidence="2">Uncharacterized protein</fullName>
    </submittedName>
</protein>
<proteinExistence type="predicted"/>
<evidence type="ECO:0000256" key="1">
    <source>
        <dbReference type="SAM" id="MobiDB-lite"/>
    </source>
</evidence>
<name>A0A8J9S3Y7_PHATR</name>
<dbReference type="AlphaFoldDB" id="A0A8J9S3Y7"/>
<gene>
    <name evidence="2" type="ORF">PTTT1_LOCUS15921</name>
</gene>
<dbReference type="Proteomes" id="UP000836788">
    <property type="component" value="Chromosome 14"/>
</dbReference>
<reference evidence="2" key="1">
    <citation type="submission" date="2022-02" db="EMBL/GenBank/DDBJ databases">
        <authorList>
            <person name="Giguere J D."/>
        </authorList>
    </citation>
    <scope>NUCLEOTIDE SEQUENCE</scope>
    <source>
        <strain evidence="2">CCAP 1055/1</strain>
    </source>
</reference>
<sequence>MASSGAAARGPLGWLLRSTGSQWLVLGAGTISFFPEQVREVAWPTVKNALGLTGSDADWPSFSLLSSQRSLRADSESQRSVPSSIVIHTSNGSSTQTWMTTIVTWTVGATAVWVAYSVFSNYLPDQIKTMLPVTRRVFDRATQTLADHVFHVKDVLGKQLLRLTAQQDELASQQQETHKDVRVVQQDMKQARLELMQLLSGMDRCEVRLEDSAAVQSYTARGVKLLAKCVASIMPGNERIGHELERFQRDDYPLLDNTTANHPHGRDAGPEKELSSSRTPKRSSSSSIPLLKRESMDRSLSDETVASLDSMTTNDLETLLSTGRIVLET</sequence>
<feature type="compositionally biased region" description="Basic and acidic residues" evidence="1">
    <location>
        <begin position="291"/>
        <end position="301"/>
    </location>
</feature>
<accession>A0A8J9S3Y7</accession>
<feature type="region of interest" description="Disordered" evidence="1">
    <location>
        <begin position="254"/>
        <end position="301"/>
    </location>
</feature>
<dbReference type="EMBL" id="OU594955">
    <property type="protein sequence ID" value="CAG9281266.1"/>
    <property type="molecule type" value="Genomic_DNA"/>
</dbReference>
<organism evidence="2">
    <name type="scientific">Phaeodactylum tricornutum</name>
    <name type="common">Diatom</name>
    <dbReference type="NCBI Taxonomy" id="2850"/>
    <lineage>
        <taxon>Eukaryota</taxon>
        <taxon>Sar</taxon>
        <taxon>Stramenopiles</taxon>
        <taxon>Ochrophyta</taxon>
        <taxon>Bacillariophyta</taxon>
        <taxon>Bacillariophyceae</taxon>
        <taxon>Bacillariophycidae</taxon>
        <taxon>Naviculales</taxon>
        <taxon>Phaeodactylaceae</taxon>
        <taxon>Phaeodactylum</taxon>
    </lineage>
</organism>
<feature type="compositionally biased region" description="Low complexity" evidence="1">
    <location>
        <begin position="276"/>
        <end position="290"/>
    </location>
</feature>
<feature type="compositionally biased region" description="Basic and acidic residues" evidence="1">
    <location>
        <begin position="264"/>
        <end position="275"/>
    </location>
</feature>